<feature type="compositionally biased region" description="Polar residues" evidence="1">
    <location>
        <begin position="40"/>
        <end position="49"/>
    </location>
</feature>
<keyword evidence="3" id="KW-1185">Reference proteome</keyword>
<organism evidence="2 3">
    <name type="scientific">Ophiophagus hannah</name>
    <name type="common">King cobra</name>
    <name type="synonym">Naja hannah</name>
    <dbReference type="NCBI Taxonomy" id="8665"/>
    <lineage>
        <taxon>Eukaryota</taxon>
        <taxon>Metazoa</taxon>
        <taxon>Chordata</taxon>
        <taxon>Craniata</taxon>
        <taxon>Vertebrata</taxon>
        <taxon>Euteleostomi</taxon>
        <taxon>Lepidosauria</taxon>
        <taxon>Squamata</taxon>
        <taxon>Bifurcata</taxon>
        <taxon>Unidentata</taxon>
        <taxon>Episquamata</taxon>
        <taxon>Toxicofera</taxon>
        <taxon>Serpentes</taxon>
        <taxon>Colubroidea</taxon>
        <taxon>Elapidae</taxon>
        <taxon>Elapinae</taxon>
        <taxon>Ophiophagus</taxon>
    </lineage>
</organism>
<evidence type="ECO:0000313" key="2">
    <source>
        <dbReference type="EMBL" id="ETE60302.1"/>
    </source>
</evidence>
<feature type="compositionally biased region" description="Polar residues" evidence="1">
    <location>
        <begin position="143"/>
        <end position="155"/>
    </location>
</feature>
<keyword evidence="2" id="KW-0378">Hydrolase</keyword>
<name>V8NFF4_OPHHA</name>
<accession>V8NFF4</accession>
<proteinExistence type="predicted"/>
<feature type="compositionally biased region" description="Basic and acidic residues" evidence="1">
    <location>
        <begin position="243"/>
        <end position="285"/>
    </location>
</feature>
<dbReference type="GO" id="GO:0004386">
    <property type="term" value="F:helicase activity"/>
    <property type="evidence" value="ECO:0007669"/>
    <property type="project" value="UniProtKB-KW"/>
</dbReference>
<dbReference type="EMBL" id="AZIM01004793">
    <property type="protein sequence ID" value="ETE60302.1"/>
    <property type="molecule type" value="Genomic_DNA"/>
</dbReference>
<gene>
    <name evidence="2" type="primary">RH42</name>
    <name evidence="2" type="ORF">L345_13960</name>
</gene>
<evidence type="ECO:0000256" key="1">
    <source>
        <dbReference type="SAM" id="MobiDB-lite"/>
    </source>
</evidence>
<sequence length="360" mass="41081">SSSPTHTSHPHPSRRPYTISDPRQSRFKKSTKLTPASLKNGANNSTEQISPSAAELLGSSLGVVRRGPYLPSILNRCKPRTPSACKASSQEFFQLLALFPTAAKLGARRPRNMGLLLEQGPLSWHTCKPPSICQEHQLVTASSWPGSQGTRTNKAGFQGPRGTFRRTRPVVFLTGGLEEETGQPLARIPQVGAFNSQDPSASEACGLQLPELKRMKLKRRDCRGRDRKRLSIAGWGILGVEGREGGRKEKRKDEKKKEEGRDDEGRKEGGREKKERRWSEKEGREIRRRRRRRRGRMRKEGRKEGKKKEEGRDKEGRRKRNEDGRIRRGRMMKEGRKKEGRRKDKERRNGEGRKEGKKRR</sequence>
<keyword evidence="2" id="KW-0547">Nucleotide-binding</keyword>
<feature type="region of interest" description="Disordered" evidence="1">
    <location>
        <begin position="143"/>
        <end position="162"/>
    </location>
</feature>
<reference evidence="2 3" key="1">
    <citation type="journal article" date="2013" name="Proc. Natl. Acad. Sci. U.S.A.">
        <title>The king cobra genome reveals dynamic gene evolution and adaptation in the snake venom system.</title>
        <authorList>
            <person name="Vonk F.J."/>
            <person name="Casewell N.R."/>
            <person name="Henkel C.V."/>
            <person name="Heimberg A.M."/>
            <person name="Jansen H.J."/>
            <person name="McCleary R.J."/>
            <person name="Kerkkamp H.M."/>
            <person name="Vos R.A."/>
            <person name="Guerreiro I."/>
            <person name="Calvete J.J."/>
            <person name="Wuster W."/>
            <person name="Woods A.E."/>
            <person name="Logan J.M."/>
            <person name="Harrison R.A."/>
            <person name="Castoe T.A."/>
            <person name="de Koning A.P."/>
            <person name="Pollock D.D."/>
            <person name="Yandell M."/>
            <person name="Calderon D."/>
            <person name="Renjifo C."/>
            <person name="Currier R.B."/>
            <person name="Salgado D."/>
            <person name="Pla D."/>
            <person name="Sanz L."/>
            <person name="Hyder A.S."/>
            <person name="Ribeiro J.M."/>
            <person name="Arntzen J.W."/>
            <person name="van den Thillart G.E."/>
            <person name="Boetzer M."/>
            <person name="Pirovano W."/>
            <person name="Dirks R.P."/>
            <person name="Spaink H.P."/>
            <person name="Duboule D."/>
            <person name="McGlinn E."/>
            <person name="Kini R.M."/>
            <person name="Richardson M.K."/>
        </authorList>
    </citation>
    <scope>NUCLEOTIDE SEQUENCE</scope>
    <source>
        <tissue evidence="2">Blood</tissue>
    </source>
</reference>
<keyword evidence="2" id="KW-0067">ATP-binding</keyword>
<feature type="region of interest" description="Disordered" evidence="1">
    <location>
        <begin position="1"/>
        <end position="49"/>
    </location>
</feature>
<evidence type="ECO:0000313" key="3">
    <source>
        <dbReference type="Proteomes" id="UP000018936"/>
    </source>
</evidence>
<dbReference type="Proteomes" id="UP000018936">
    <property type="component" value="Unassembled WGS sequence"/>
</dbReference>
<dbReference type="AlphaFoldDB" id="V8NFF4"/>
<keyword evidence="2" id="KW-0347">Helicase</keyword>
<feature type="non-terminal residue" evidence="2">
    <location>
        <position position="1"/>
    </location>
</feature>
<feature type="non-terminal residue" evidence="2">
    <location>
        <position position="360"/>
    </location>
</feature>
<comment type="caution">
    <text evidence="2">The sequence shown here is derived from an EMBL/GenBank/DDBJ whole genome shotgun (WGS) entry which is preliminary data.</text>
</comment>
<protein>
    <submittedName>
        <fullName evidence="2">DEAD-box ATP-dependent RNA helicase 42</fullName>
    </submittedName>
</protein>
<feature type="region of interest" description="Disordered" evidence="1">
    <location>
        <begin position="243"/>
        <end position="360"/>
    </location>
</feature>
<feature type="compositionally biased region" description="Basic residues" evidence="1">
    <location>
        <begin position="286"/>
        <end position="300"/>
    </location>
</feature>
<feature type="compositionally biased region" description="Basic and acidic residues" evidence="1">
    <location>
        <begin position="301"/>
        <end position="354"/>
    </location>
</feature>